<evidence type="ECO:0000256" key="2">
    <source>
        <dbReference type="ARBA" id="ARBA00022827"/>
    </source>
</evidence>
<dbReference type="Pfam" id="PF21274">
    <property type="entry name" value="Rng_hyd_C"/>
    <property type="match status" value="1"/>
</dbReference>
<evidence type="ECO:0000259" key="3">
    <source>
        <dbReference type="Pfam" id="PF01494"/>
    </source>
</evidence>
<dbReference type="GO" id="GO:0071949">
    <property type="term" value="F:FAD binding"/>
    <property type="evidence" value="ECO:0007669"/>
    <property type="project" value="InterPro"/>
</dbReference>
<dbReference type="InterPro" id="IPR036188">
    <property type="entry name" value="FAD/NAD-bd_sf"/>
</dbReference>
<dbReference type="PANTHER" id="PTHR43004:SF6">
    <property type="entry name" value="FAD_NAD(P)-BINDING OXIDOREDUCTASE FAMILY PROTEIN"/>
    <property type="match status" value="1"/>
</dbReference>
<feature type="domain" description="FAD-binding" evidence="3">
    <location>
        <begin position="6"/>
        <end position="218"/>
    </location>
</feature>
<organism evidence="4 5">
    <name type="scientific">Salix udensis</name>
    <dbReference type="NCBI Taxonomy" id="889485"/>
    <lineage>
        <taxon>Eukaryota</taxon>
        <taxon>Viridiplantae</taxon>
        <taxon>Streptophyta</taxon>
        <taxon>Embryophyta</taxon>
        <taxon>Tracheophyta</taxon>
        <taxon>Spermatophyta</taxon>
        <taxon>Magnoliopsida</taxon>
        <taxon>eudicotyledons</taxon>
        <taxon>Gunneridae</taxon>
        <taxon>Pentapetalae</taxon>
        <taxon>rosids</taxon>
        <taxon>fabids</taxon>
        <taxon>Malpighiales</taxon>
        <taxon>Salicaceae</taxon>
        <taxon>Saliceae</taxon>
        <taxon>Salix</taxon>
    </lineage>
</organism>
<dbReference type="AlphaFoldDB" id="A0AAD6KV57"/>
<comment type="caution">
    <text evidence="4">The sequence shown here is derived from an EMBL/GenBank/DDBJ whole genome shotgun (WGS) entry which is preliminary data.</text>
</comment>
<dbReference type="InterPro" id="IPR050641">
    <property type="entry name" value="RIFMO-like"/>
</dbReference>
<sequence>MMSHSGVGELLMGHECVKINATGQSVNVTASHLKEGKYTERNISCNILVGTDGAASTIRKLAGIELRGEKDLQKLVSVHFLSRDLGQYLLNERPGMLFFIFNTDAIGVLVAHDLKQGEFVLQMPFYPPQQSLDDFSPETCKQLILKLVGQELSDIDVIDIKPWVMHAEVAEKFVSCDNRIILAGDAAHRFPPAGGFGMNTGIQDAHNLAWKIAAFCKGYCTIFDTSYLRNRTAAMAVPATLGLDPTIANSVHQTITDGIGSILPSGLQRAVLDGIFTIGRAQLSEFLLNEKNLLGSSRLAKLRRLFEEGKSLQLQFPAEDLGFRYLEGALIPDSDSVRAQVPPTGRRRDYIPSSDPGSRLPHMNVRMLSNSFSEACISTLDLLPGDKVEFLLFIAPLEKSYHLAVAALKVAEEFKVSVKVCILWPTDTVKGAETRSKTALAPWENYIDVAEAKKSSNSFSWWSMCQMTDKGAILVRPDEHIAWRAKSSIDDDPILEMKRVFSAILKVNI</sequence>
<dbReference type="Gene3D" id="3.30.9.10">
    <property type="entry name" value="D-Amino Acid Oxidase, subunit A, domain 2"/>
    <property type="match status" value="1"/>
</dbReference>
<evidence type="ECO:0000313" key="4">
    <source>
        <dbReference type="EMBL" id="KAJ6430322.1"/>
    </source>
</evidence>
<dbReference type="Gene3D" id="3.40.30.120">
    <property type="match status" value="1"/>
</dbReference>
<dbReference type="Proteomes" id="UP001162972">
    <property type="component" value="Chromosome 8"/>
</dbReference>
<dbReference type="Gene3D" id="3.50.50.60">
    <property type="entry name" value="FAD/NAD(P)-binding domain"/>
    <property type="match status" value="1"/>
</dbReference>
<dbReference type="EMBL" id="JAPFFJ010000004">
    <property type="protein sequence ID" value="KAJ6430322.1"/>
    <property type="molecule type" value="Genomic_DNA"/>
</dbReference>
<dbReference type="InterPro" id="IPR002938">
    <property type="entry name" value="FAD-bd"/>
</dbReference>
<keyword evidence="1" id="KW-0285">Flavoprotein</keyword>
<dbReference type="PRINTS" id="PR00420">
    <property type="entry name" value="RNGMNOXGNASE"/>
</dbReference>
<gene>
    <name evidence="4" type="ORF">OIU84_021677</name>
</gene>
<keyword evidence="5" id="KW-1185">Reference proteome</keyword>
<name>A0AAD6KV57_9ROSI</name>
<dbReference type="GO" id="GO:0006744">
    <property type="term" value="P:ubiquinone biosynthetic process"/>
    <property type="evidence" value="ECO:0007669"/>
    <property type="project" value="TreeGrafter"/>
</dbReference>
<protein>
    <recommendedName>
        <fullName evidence="3">FAD-binding domain-containing protein</fullName>
    </recommendedName>
</protein>
<dbReference type="GO" id="GO:0016709">
    <property type="term" value="F:oxidoreductase activity, acting on paired donors, with incorporation or reduction of molecular oxygen, NAD(P)H as one donor, and incorporation of one atom of oxygen"/>
    <property type="evidence" value="ECO:0007669"/>
    <property type="project" value="UniProtKB-ARBA"/>
</dbReference>
<dbReference type="SUPFAM" id="SSF51905">
    <property type="entry name" value="FAD/NAD(P)-binding domain"/>
    <property type="match status" value="1"/>
</dbReference>
<evidence type="ECO:0000256" key="1">
    <source>
        <dbReference type="ARBA" id="ARBA00022630"/>
    </source>
</evidence>
<dbReference type="GO" id="GO:0005739">
    <property type="term" value="C:mitochondrion"/>
    <property type="evidence" value="ECO:0007669"/>
    <property type="project" value="TreeGrafter"/>
</dbReference>
<evidence type="ECO:0000313" key="5">
    <source>
        <dbReference type="Proteomes" id="UP001162972"/>
    </source>
</evidence>
<reference evidence="4 5" key="1">
    <citation type="journal article" date="2023" name="Int. J. Mol. Sci.">
        <title>De Novo Assembly and Annotation of 11 Diverse Shrub Willow (Salix) Genomes Reveals Novel Gene Organization in Sex-Linked Regions.</title>
        <authorList>
            <person name="Hyden B."/>
            <person name="Feng K."/>
            <person name="Yates T.B."/>
            <person name="Jawdy S."/>
            <person name="Cereghino C."/>
            <person name="Smart L.B."/>
            <person name="Muchero W."/>
        </authorList>
    </citation>
    <scope>NUCLEOTIDE SEQUENCE [LARGE SCALE GENOMIC DNA]</scope>
    <source>
        <tissue evidence="4">Shoot tip</tissue>
    </source>
</reference>
<dbReference type="PANTHER" id="PTHR43004">
    <property type="entry name" value="TRK SYSTEM POTASSIUM UPTAKE PROTEIN"/>
    <property type="match status" value="1"/>
</dbReference>
<proteinExistence type="predicted"/>
<keyword evidence="2" id="KW-0274">FAD</keyword>
<dbReference type="Pfam" id="PF01494">
    <property type="entry name" value="FAD_binding_3"/>
    <property type="match status" value="1"/>
</dbReference>
<accession>A0AAD6KV57</accession>